<dbReference type="AlphaFoldDB" id="X1FMP0"/>
<feature type="non-terminal residue" evidence="1">
    <location>
        <position position="1"/>
    </location>
</feature>
<feature type="non-terminal residue" evidence="1">
    <location>
        <position position="87"/>
    </location>
</feature>
<accession>X1FMP0</accession>
<reference evidence="1" key="1">
    <citation type="journal article" date="2014" name="Front. Microbiol.">
        <title>High frequency of phylogenetically diverse reductive dehalogenase-homologous genes in deep subseafloor sedimentary metagenomes.</title>
        <authorList>
            <person name="Kawai M."/>
            <person name="Futagami T."/>
            <person name="Toyoda A."/>
            <person name="Takaki Y."/>
            <person name="Nishi S."/>
            <person name="Hori S."/>
            <person name="Arai W."/>
            <person name="Tsubouchi T."/>
            <person name="Morono Y."/>
            <person name="Uchiyama I."/>
            <person name="Ito T."/>
            <person name="Fujiyama A."/>
            <person name="Inagaki F."/>
            <person name="Takami H."/>
        </authorList>
    </citation>
    <scope>NUCLEOTIDE SEQUENCE</scope>
    <source>
        <strain evidence="1">Expedition CK06-06</strain>
    </source>
</reference>
<protein>
    <submittedName>
        <fullName evidence="1">Uncharacterized protein</fullName>
    </submittedName>
</protein>
<gene>
    <name evidence="1" type="ORF">S01H4_66060</name>
</gene>
<proteinExistence type="predicted"/>
<sequence>LASQAGVIGDSLKADGTDYFNVTYVFDDDFDYSIQFWLKTVTTGNWLFGSTISGAGAATHYGLTARVNDNNMHMVMNVGGSASGVQG</sequence>
<dbReference type="EMBL" id="BART01040709">
    <property type="protein sequence ID" value="GAH30639.1"/>
    <property type="molecule type" value="Genomic_DNA"/>
</dbReference>
<evidence type="ECO:0000313" key="1">
    <source>
        <dbReference type="EMBL" id="GAH30639.1"/>
    </source>
</evidence>
<comment type="caution">
    <text evidence="1">The sequence shown here is derived from an EMBL/GenBank/DDBJ whole genome shotgun (WGS) entry which is preliminary data.</text>
</comment>
<organism evidence="1">
    <name type="scientific">marine sediment metagenome</name>
    <dbReference type="NCBI Taxonomy" id="412755"/>
    <lineage>
        <taxon>unclassified sequences</taxon>
        <taxon>metagenomes</taxon>
        <taxon>ecological metagenomes</taxon>
    </lineage>
</organism>
<name>X1FMP0_9ZZZZ</name>